<dbReference type="EMBL" id="CM007905">
    <property type="protein sequence ID" value="OTF91181.1"/>
    <property type="molecule type" value="Genomic_DNA"/>
</dbReference>
<dbReference type="GO" id="GO:0016829">
    <property type="term" value="F:lyase activity"/>
    <property type="evidence" value="ECO:0007669"/>
    <property type="project" value="UniProtKB-KW"/>
</dbReference>
<keyword evidence="3" id="KW-0223">Dioxygenase</keyword>
<dbReference type="SUPFAM" id="SSF54593">
    <property type="entry name" value="Glyoxalase/Bleomycin resistance protein/Dihydroxybiphenyl dioxygenase"/>
    <property type="match status" value="1"/>
</dbReference>
<keyword evidence="3" id="KW-0560">Oxidoreductase</keyword>
<name>A0A251S1Y7_HELAN</name>
<evidence type="ECO:0000259" key="2">
    <source>
        <dbReference type="Pfam" id="PF22656"/>
    </source>
</evidence>
<dbReference type="Pfam" id="PF22650">
    <property type="entry name" value="At5g48480-like_C"/>
    <property type="match status" value="1"/>
</dbReference>
<dbReference type="InterPro" id="IPR054576">
    <property type="entry name" value="At5g48480-like_N"/>
</dbReference>
<reference evidence="3" key="3">
    <citation type="submission" date="2020-06" db="EMBL/GenBank/DDBJ databases">
        <title>Helianthus annuus Genome sequencing and assembly Release 2.</title>
        <authorList>
            <person name="Gouzy J."/>
            <person name="Langlade N."/>
            <person name="Munos S."/>
        </authorList>
    </citation>
    <scope>NUCLEOTIDE SEQUENCE</scope>
    <source>
        <tissue evidence="3">Leaves</tissue>
    </source>
</reference>
<dbReference type="Pfam" id="PF22656">
    <property type="entry name" value="At5g48480-like_N"/>
    <property type="match status" value="1"/>
</dbReference>
<dbReference type="OrthoDB" id="2013034at2759"/>
<dbReference type="CDD" id="cd07246">
    <property type="entry name" value="VOC_like"/>
    <property type="match status" value="1"/>
</dbReference>
<feature type="domain" description="Glyoxalase At5g48480-like N-terminal" evidence="2">
    <location>
        <begin position="33"/>
        <end position="90"/>
    </location>
</feature>
<dbReference type="PANTHER" id="PTHR34109">
    <property type="entry name" value="BNAUNNG04460D PROTEIN-RELATED"/>
    <property type="match status" value="1"/>
</dbReference>
<keyword evidence="4" id="KW-0456">Lyase</keyword>
<dbReference type="AlphaFoldDB" id="A0A251S1Y7"/>
<dbReference type="InterPro" id="IPR029068">
    <property type="entry name" value="Glyas_Bleomycin-R_OHBP_Dase"/>
</dbReference>
<evidence type="ECO:0000313" key="5">
    <source>
        <dbReference type="Proteomes" id="UP000215914"/>
    </source>
</evidence>
<feature type="domain" description="Glyoxalase At5g48480-like C-terminal" evidence="1">
    <location>
        <begin position="108"/>
        <end position="155"/>
    </location>
</feature>
<protein>
    <submittedName>
        <fullName evidence="3">Glyoxalase/Bleomycin resistance protein/Dihydroxybiphenyl dioxygenase</fullName>
    </submittedName>
    <submittedName>
        <fullName evidence="4">Putative lactoylglutathione lyase / glyoxalase I family protein</fullName>
    </submittedName>
</protein>
<gene>
    <name evidence="4" type="ORF">HannXRQ_Chr16g0507911</name>
    <name evidence="3" type="ORF">HanXRQr2_Chr16g0739821</name>
</gene>
<dbReference type="Proteomes" id="UP000215914">
    <property type="component" value="Chromosome 16"/>
</dbReference>
<dbReference type="InParanoid" id="A0A251S1Y7"/>
<dbReference type="InterPro" id="IPR054575">
    <property type="entry name" value="At5g48480-like_C"/>
</dbReference>
<proteinExistence type="predicted"/>
<evidence type="ECO:0000259" key="1">
    <source>
        <dbReference type="Pfam" id="PF22650"/>
    </source>
</evidence>
<dbReference type="Gene3D" id="3.10.180.10">
    <property type="entry name" value="2,3-Dihydroxybiphenyl 1,2-Dioxygenase, domain 1"/>
    <property type="match status" value="1"/>
</dbReference>
<dbReference type="FunCoup" id="A0A251S1Y7">
    <property type="interactions" value="115"/>
</dbReference>
<dbReference type="Gramene" id="mRNA:HanXRQr2_Chr16g0739821">
    <property type="protein sequence ID" value="mRNA:HanXRQr2_Chr16g0739821"/>
    <property type="gene ID" value="HanXRQr2_Chr16g0739821"/>
</dbReference>
<dbReference type="EMBL" id="MNCJ02000331">
    <property type="protein sequence ID" value="KAF5759320.1"/>
    <property type="molecule type" value="Genomic_DNA"/>
</dbReference>
<dbReference type="GO" id="GO:0051213">
    <property type="term" value="F:dioxygenase activity"/>
    <property type="evidence" value="ECO:0007669"/>
    <property type="project" value="UniProtKB-KW"/>
</dbReference>
<sequence>MATEVNDGAVAAGEVNGAAVEKTVTFTAVKPRLFVEALKVGDAVAFYKAAFGAEEVNRVNHPKRKADQELPVLISAEIKLANSSFLVSDVSEDSTATDKAVGSGLVFCLETEDIEAAVDAAVKAGAVADGEISEGEGACCGGRVGKVKDPYGVVWAICTPIAKKCGDVEA</sequence>
<dbReference type="PANTHER" id="PTHR34109:SF1">
    <property type="entry name" value="VOC DOMAIN-CONTAINING PROTEIN"/>
    <property type="match status" value="1"/>
</dbReference>
<reference evidence="4" key="2">
    <citation type="submission" date="2017-02" db="EMBL/GenBank/DDBJ databases">
        <title>Sunflower complete genome.</title>
        <authorList>
            <person name="Langlade N."/>
            <person name="Munos S."/>
        </authorList>
    </citation>
    <scope>NUCLEOTIDE SEQUENCE [LARGE SCALE GENOMIC DNA]</scope>
    <source>
        <tissue evidence="4">Leaves</tissue>
    </source>
</reference>
<reference evidence="3 5" key="1">
    <citation type="journal article" date="2017" name="Nature">
        <title>The sunflower genome provides insights into oil metabolism, flowering and Asterid evolution.</title>
        <authorList>
            <person name="Badouin H."/>
            <person name="Gouzy J."/>
            <person name="Grassa C.J."/>
            <person name="Murat F."/>
            <person name="Staton S.E."/>
            <person name="Cottret L."/>
            <person name="Lelandais-Briere C."/>
            <person name="Owens G.L."/>
            <person name="Carrere S."/>
            <person name="Mayjonade B."/>
            <person name="Legrand L."/>
            <person name="Gill N."/>
            <person name="Kane N.C."/>
            <person name="Bowers J.E."/>
            <person name="Hubner S."/>
            <person name="Bellec A."/>
            <person name="Berard A."/>
            <person name="Berges H."/>
            <person name="Blanchet N."/>
            <person name="Boniface M.C."/>
            <person name="Brunel D."/>
            <person name="Catrice O."/>
            <person name="Chaidir N."/>
            <person name="Claudel C."/>
            <person name="Donnadieu C."/>
            <person name="Faraut T."/>
            <person name="Fievet G."/>
            <person name="Helmstetter N."/>
            <person name="King M."/>
            <person name="Knapp S.J."/>
            <person name="Lai Z."/>
            <person name="Le Paslier M.C."/>
            <person name="Lippi Y."/>
            <person name="Lorenzon L."/>
            <person name="Mandel J.R."/>
            <person name="Marage G."/>
            <person name="Marchand G."/>
            <person name="Marquand E."/>
            <person name="Bret-Mestries E."/>
            <person name="Morien E."/>
            <person name="Nambeesan S."/>
            <person name="Nguyen T."/>
            <person name="Pegot-Espagnet P."/>
            <person name="Pouilly N."/>
            <person name="Raftis F."/>
            <person name="Sallet E."/>
            <person name="Schiex T."/>
            <person name="Thomas J."/>
            <person name="Vandecasteele C."/>
            <person name="Vares D."/>
            <person name="Vear F."/>
            <person name="Vautrin S."/>
            <person name="Crespi M."/>
            <person name="Mangin B."/>
            <person name="Burke J.M."/>
            <person name="Salse J."/>
            <person name="Munos S."/>
            <person name="Vincourt P."/>
            <person name="Rieseberg L.H."/>
            <person name="Langlade N.B."/>
        </authorList>
    </citation>
    <scope>NUCLEOTIDE SEQUENCE [LARGE SCALE GENOMIC DNA]</scope>
    <source>
        <strain evidence="5">cv. SF193</strain>
        <tissue evidence="3">Leaves</tissue>
    </source>
</reference>
<evidence type="ECO:0000313" key="4">
    <source>
        <dbReference type="EMBL" id="OTF91181.1"/>
    </source>
</evidence>
<keyword evidence="5" id="KW-1185">Reference proteome</keyword>
<evidence type="ECO:0000313" key="3">
    <source>
        <dbReference type="EMBL" id="KAF5759320.1"/>
    </source>
</evidence>
<accession>A0A251S1Y7</accession>
<dbReference type="OMA" id="VWAICSA"/>
<organism evidence="4 5">
    <name type="scientific">Helianthus annuus</name>
    <name type="common">Common sunflower</name>
    <dbReference type="NCBI Taxonomy" id="4232"/>
    <lineage>
        <taxon>Eukaryota</taxon>
        <taxon>Viridiplantae</taxon>
        <taxon>Streptophyta</taxon>
        <taxon>Embryophyta</taxon>
        <taxon>Tracheophyta</taxon>
        <taxon>Spermatophyta</taxon>
        <taxon>Magnoliopsida</taxon>
        <taxon>eudicotyledons</taxon>
        <taxon>Gunneridae</taxon>
        <taxon>Pentapetalae</taxon>
        <taxon>asterids</taxon>
        <taxon>campanulids</taxon>
        <taxon>Asterales</taxon>
        <taxon>Asteraceae</taxon>
        <taxon>Asteroideae</taxon>
        <taxon>Heliantheae alliance</taxon>
        <taxon>Heliantheae</taxon>
        <taxon>Helianthus</taxon>
    </lineage>
</organism>